<evidence type="ECO:0000259" key="2">
    <source>
        <dbReference type="Pfam" id="PF06985"/>
    </source>
</evidence>
<feature type="compositionally biased region" description="Basic and acidic residues" evidence="1">
    <location>
        <begin position="533"/>
        <end position="552"/>
    </location>
</feature>
<reference evidence="3 4" key="1">
    <citation type="submission" date="2023-01" db="EMBL/GenBank/DDBJ databases">
        <title>Analysis of 21 Apiospora genomes using comparative genomics revels a genus with tremendous synthesis potential of carbohydrate active enzymes and secondary metabolites.</title>
        <authorList>
            <person name="Sorensen T."/>
        </authorList>
    </citation>
    <scope>NUCLEOTIDE SEQUENCE [LARGE SCALE GENOMIC DNA]</scope>
    <source>
        <strain evidence="3 4">CBS 33761</strain>
    </source>
</reference>
<protein>
    <recommendedName>
        <fullName evidence="2">Heterokaryon incompatibility domain-containing protein</fullName>
    </recommendedName>
</protein>
<feature type="domain" description="Heterokaryon incompatibility" evidence="2">
    <location>
        <begin position="51"/>
        <end position="231"/>
    </location>
</feature>
<organism evidence="3 4">
    <name type="scientific">Apiospora rasikravindrae</name>
    <dbReference type="NCBI Taxonomy" id="990691"/>
    <lineage>
        <taxon>Eukaryota</taxon>
        <taxon>Fungi</taxon>
        <taxon>Dikarya</taxon>
        <taxon>Ascomycota</taxon>
        <taxon>Pezizomycotina</taxon>
        <taxon>Sordariomycetes</taxon>
        <taxon>Xylariomycetidae</taxon>
        <taxon>Amphisphaeriales</taxon>
        <taxon>Apiosporaceae</taxon>
        <taxon>Apiospora</taxon>
    </lineage>
</organism>
<feature type="region of interest" description="Disordered" evidence="1">
    <location>
        <begin position="533"/>
        <end position="568"/>
    </location>
</feature>
<dbReference type="PANTHER" id="PTHR24148">
    <property type="entry name" value="ANKYRIN REPEAT DOMAIN-CONTAINING PROTEIN 39 HOMOLOG-RELATED"/>
    <property type="match status" value="1"/>
</dbReference>
<comment type="caution">
    <text evidence="3">The sequence shown here is derived from an EMBL/GenBank/DDBJ whole genome shotgun (WGS) entry which is preliminary data.</text>
</comment>
<dbReference type="PANTHER" id="PTHR24148:SF64">
    <property type="entry name" value="HETEROKARYON INCOMPATIBILITY DOMAIN-CONTAINING PROTEIN"/>
    <property type="match status" value="1"/>
</dbReference>
<dbReference type="Proteomes" id="UP001444661">
    <property type="component" value="Unassembled WGS sequence"/>
</dbReference>
<keyword evidence="4" id="KW-1185">Reference proteome</keyword>
<name>A0ABR1U1D4_9PEZI</name>
<gene>
    <name evidence="3" type="ORF">PG993_003124</name>
</gene>
<accession>A0ABR1U1D4</accession>
<proteinExistence type="predicted"/>
<sequence>MSSGIKFHRNPCSLSRQDLREWPRRLLHVPSMCSHERCPGNIYDGIQEPTYNTFSYTWGRFEVARGVQIEGKRLVLPVSNITWPIPEIKSDIFTVDELWNAVKASATNDWLWIDVACIDQKDEKVRDDEIGRQAAIFNNAAASYIWLHSMPFDKLQRLVNLLFEAKARADDCLVARSAKSYYDSEDDQQFPQSPGEQESCIDSRDWLDKVSETISILEADPWFSSLWTLQEAYLRQDSIILSKDARMPQRKESENDVERVYETVGLASLWTAWGAIDSIIRAETSDIRSTLASSPPHLLREADQLASRIRRLGLKAGDNPVVLYSAAGYRQTRDEEDRIYGIMQVFGLRLGKARDPGVHFTLEELEMQFATALNARSTVWAQLFVHTEPQRAGYHWCISQSSHLPDCLTLIVLATRSSSTVAIDQGNNEALFSGKGCTFGMLKNAWDRAKVEKPLRANFWRTMHQEGGTVPIEVIALDNSRFAKEHISPDLRDLEQHDELHQRNQALGTLLVSNFGHALEVFLLGQISGDLDTHDSGDEFEEGEGKDYMQKDDNEEEDDETKEAFTEDPSHMASVGLLVRPVIHNGYQRWQRIGIVIWAHLPDSAMEQIDWHTVQAVLD</sequence>
<dbReference type="EMBL" id="JAQQWK010000002">
    <property type="protein sequence ID" value="KAK8051739.1"/>
    <property type="molecule type" value="Genomic_DNA"/>
</dbReference>
<evidence type="ECO:0000313" key="4">
    <source>
        <dbReference type="Proteomes" id="UP001444661"/>
    </source>
</evidence>
<dbReference type="Pfam" id="PF06985">
    <property type="entry name" value="HET"/>
    <property type="match status" value="1"/>
</dbReference>
<evidence type="ECO:0000256" key="1">
    <source>
        <dbReference type="SAM" id="MobiDB-lite"/>
    </source>
</evidence>
<dbReference type="InterPro" id="IPR010730">
    <property type="entry name" value="HET"/>
</dbReference>
<evidence type="ECO:0000313" key="3">
    <source>
        <dbReference type="EMBL" id="KAK8051739.1"/>
    </source>
</evidence>
<dbReference type="InterPro" id="IPR052895">
    <property type="entry name" value="HetReg/Transcr_Mod"/>
</dbReference>